<evidence type="ECO:0000313" key="2">
    <source>
        <dbReference type="EMBL" id="GAA5151047.1"/>
    </source>
</evidence>
<dbReference type="Proteomes" id="UP001500192">
    <property type="component" value="Unassembled WGS sequence"/>
</dbReference>
<feature type="compositionally biased region" description="Basic and acidic residues" evidence="1">
    <location>
        <begin position="36"/>
        <end position="46"/>
    </location>
</feature>
<keyword evidence="3" id="KW-1185">Reference proteome</keyword>
<comment type="caution">
    <text evidence="2">The sequence shown here is derived from an EMBL/GenBank/DDBJ whole genome shotgun (WGS) entry which is preliminary data.</text>
</comment>
<sequence>MKLHIDWTACDGRGLCAELLPETLARDPWGYPLPRDGSREPALRPELEPHARRAARLCPVLALRLLPEHPRGAARTTSGPEPVGQDGTSRRTPRH</sequence>
<feature type="region of interest" description="Disordered" evidence="1">
    <location>
        <begin position="27"/>
        <end position="46"/>
    </location>
</feature>
<dbReference type="RefSeq" id="WP_346051367.1">
    <property type="nucleotide sequence ID" value="NZ_BAABIB010000005.1"/>
</dbReference>
<dbReference type="EMBL" id="BAABIB010000005">
    <property type="protein sequence ID" value="GAA5151047.1"/>
    <property type="molecule type" value="Genomic_DNA"/>
</dbReference>
<name>A0ABP9PRJ1_9PSEU</name>
<evidence type="ECO:0008006" key="4">
    <source>
        <dbReference type="Google" id="ProtNLM"/>
    </source>
</evidence>
<dbReference type="Pfam" id="PF13459">
    <property type="entry name" value="Fer4_15"/>
    <property type="match status" value="1"/>
</dbReference>
<dbReference type="SUPFAM" id="SSF54862">
    <property type="entry name" value="4Fe-4S ferredoxins"/>
    <property type="match status" value="1"/>
</dbReference>
<proteinExistence type="predicted"/>
<accession>A0ABP9PRJ1</accession>
<evidence type="ECO:0000313" key="3">
    <source>
        <dbReference type="Proteomes" id="UP001500192"/>
    </source>
</evidence>
<feature type="region of interest" description="Disordered" evidence="1">
    <location>
        <begin position="68"/>
        <end position="95"/>
    </location>
</feature>
<gene>
    <name evidence="2" type="ORF">GCM10023214_01160</name>
</gene>
<dbReference type="Gene3D" id="3.30.70.20">
    <property type="match status" value="1"/>
</dbReference>
<organism evidence="2 3">
    <name type="scientific">Amycolatopsis dongchuanensis</name>
    <dbReference type="NCBI Taxonomy" id="1070866"/>
    <lineage>
        <taxon>Bacteria</taxon>
        <taxon>Bacillati</taxon>
        <taxon>Actinomycetota</taxon>
        <taxon>Actinomycetes</taxon>
        <taxon>Pseudonocardiales</taxon>
        <taxon>Pseudonocardiaceae</taxon>
        <taxon>Amycolatopsis</taxon>
    </lineage>
</organism>
<evidence type="ECO:0000256" key="1">
    <source>
        <dbReference type="SAM" id="MobiDB-lite"/>
    </source>
</evidence>
<protein>
    <recommendedName>
        <fullName evidence="4">Ferredoxin</fullName>
    </recommendedName>
</protein>
<reference evidence="3" key="1">
    <citation type="journal article" date="2019" name="Int. J. Syst. Evol. Microbiol.">
        <title>The Global Catalogue of Microorganisms (GCM) 10K type strain sequencing project: providing services to taxonomists for standard genome sequencing and annotation.</title>
        <authorList>
            <consortium name="The Broad Institute Genomics Platform"/>
            <consortium name="The Broad Institute Genome Sequencing Center for Infectious Disease"/>
            <person name="Wu L."/>
            <person name="Ma J."/>
        </authorList>
    </citation>
    <scope>NUCLEOTIDE SEQUENCE [LARGE SCALE GENOMIC DNA]</scope>
    <source>
        <strain evidence="3">JCM 18054</strain>
    </source>
</reference>